<comment type="caution">
    <text evidence="6">The sequence shown here is derived from an EMBL/GenBank/DDBJ whole genome shotgun (WGS) entry which is preliminary data.</text>
</comment>
<dbReference type="InterPro" id="IPR006148">
    <property type="entry name" value="Glc/Gal-6P_isomerase"/>
</dbReference>
<dbReference type="InterPro" id="IPR004547">
    <property type="entry name" value="Glucosamine6P_isomerase"/>
</dbReference>
<dbReference type="NCBIfam" id="TIGR00502">
    <property type="entry name" value="nagB"/>
    <property type="match status" value="1"/>
</dbReference>
<feature type="domain" description="Glucosamine/galactosamine-6-phosphate isomerase" evidence="5">
    <location>
        <begin position="9"/>
        <end position="228"/>
    </location>
</feature>
<dbReference type="GO" id="GO:0019262">
    <property type="term" value="P:N-acetylneuraminate catabolic process"/>
    <property type="evidence" value="ECO:0007669"/>
    <property type="project" value="UniProtKB-UniRule"/>
</dbReference>
<dbReference type="InterPro" id="IPR018321">
    <property type="entry name" value="Glucosamine6P_isomerase_CS"/>
</dbReference>
<dbReference type="GO" id="GO:0005737">
    <property type="term" value="C:cytoplasm"/>
    <property type="evidence" value="ECO:0007669"/>
    <property type="project" value="TreeGrafter"/>
</dbReference>
<keyword evidence="2 4" id="KW-0378">Hydrolase</keyword>
<dbReference type="AlphaFoldDB" id="A0A554A4C5"/>
<feature type="active site" description="For ring-opening step" evidence="4">
    <location>
        <position position="143"/>
    </location>
</feature>
<dbReference type="FunFam" id="3.40.50.1360:FF:000003">
    <property type="entry name" value="Glucosamine-6-phosphate deaminase"/>
    <property type="match status" value="1"/>
</dbReference>
<dbReference type="GO" id="GO:0004342">
    <property type="term" value="F:glucosamine-6-phosphate deaminase activity"/>
    <property type="evidence" value="ECO:0007669"/>
    <property type="project" value="UniProtKB-UniRule"/>
</dbReference>
<reference evidence="6 7" key="1">
    <citation type="submission" date="2019-07" db="EMBL/GenBank/DDBJ databases">
        <authorList>
            <person name="Park Y.J."/>
            <person name="Jeong S.E."/>
            <person name="Jung H.S."/>
        </authorList>
    </citation>
    <scope>NUCLEOTIDE SEQUENCE [LARGE SCALE GENOMIC DNA]</scope>
    <source>
        <strain evidence="7">P16(2019)</strain>
    </source>
</reference>
<comment type="pathway">
    <text evidence="4">Amino-sugar metabolism; N-acetylneuraminate degradation; D-fructose 6-phosphate from N-acetylneuraminate: step 5/5.</text>
</comment>
<dbReference type="GO" id="GO:0042802">
    <property type="term" value="F:identical protein binding"/>
    <property type="evidence" value="ECO:0007669"/>
    <property type="project" value="TreeGrafter"/>
</dbReference>
<dbReference type="PANTHER" id="PTHR11280:SF5">
    <property type="entry name" value="GLUCOSAMINE-6-PHOSPHATE ISOMERASE"/>
    <property type="match status" value="1"/>
</dbReference>
<dbReference type="OrthoDB" id="9791139at2"/>
<comment type="function">
    <text evidence="4">Catalyzes the reversible isomerization-deamination of glucosamine 6-phosphate (GlcN6P) to form fructose 6-phosphate (Fru6P) and ammonium ion.</text>
</comment>
<feature type="active site" description="Proton acceptor; for enolization step" evidence="4">
    <location>
        <position position="67"/>
    </location>
</feature>
<dbReference type="PROSITE" id="PS01161">
    <property type="entry name" value="GLC_GALNAC_ISOMERASE"/>
    <property type="match status" value="1"/>
</dbReference>
<protein>
    <recommendedName>
        <fullName evidence="4">Glucosamine-6-phosphate deaminase</fullName>
        <ecNumber evidence="4">3.5.99.6</ecNumber>
    </recommendedName>
    <alternativeName>
        <fullName evidence="4">GlcN6P deaminase</fullName>
        <shortName evidence="4">GNPDA</shortName>
    </alternativeName>
    <alternativeName>
        <fullName evidence="4">Glucosamine-6-phosphate isomerase</fullName>
    </alternativeName>
</protein>
<dbReference type="CDD" id="cd01399">
    <property type="entry name" value="GlcN6P_deaminase"/>
    <property type="match status" value="1"/>
</dbReference>
<evidence type="ECO:0000256" key="3">
    <source>
        <dbReference type="ARBA" id="ARBA00023277"/>
    </source>
</evidence>
<dbReference type="Gene3D" id="3.40.50.1360">
    <property type="match status" value="1"/>
</dbReference>
<dbReference type="PANTHER" id="PTHR11280">
    <property type="entry name" value="GLUCOSAMINE-6-PHOSPHATE ISOMERASE"/>
    <property type="match status" value="1"/>
</dbReference>
<keyword evidence="3 4" id="KW-0119">Carbohydrate metabolism</keyword>
<dbReference type="RefSeq" id="WP_143846894.1">
    <property type="nucleotide sequence ID" value="NZ_VLXZ01000001.1"/>
</dbReference>
<comment type="catalytic activity">
    <reaction evidence="1 4">
        <text>alpha-D-glucosamine 6-phosphate + H2O = beta-D-fructose 6-phosphate + NH4(+)</text>
        <dbReference type="Rhea" id="RHEA:12172"/>
        <dbReference type="ChEBI" id="CHEBI:15377"/>
        <dbReference type="ChEBI" id="CHEBI:28938"/>
        <dbReference type="ChEBI" id="CHEBI:57634"/>
        <dbReference type="ChEBI" id="CHEBI:75989"/>
        <dbReference type="EC" id="3.5.99.6"/>
    </reaction>
</comment>
<dbReference type="Proteomes" id="UP000318521">
    <property type="component" value="Unassembled WGS sequence"/>
</dbReference>
<dbReference type="GO" id="GO:0006043">
    <property type="term" value="P:glucosamine catabolic process"/>
    <property type="evidence" value="ECO:0007669"/>
    <property type="project" value="TreeGrafter"/>
</dbReference>
<evidence type="ECO:0000256" key="1">
    <source>
        <dbReference type="ARBA" id="ARBA00000644"/>
    </source>
</evidence>
<evidence type="ECO:0000256" key="4">
    <source>
        <dbReference type="HAMAP-Rule" id="MF_01241"/>
    </source>
</evidence>
<dbReference type="SUPFAM" id="SSF100950">
    <property type="entry name" value="NagB/RpiA/CoA transferase-like"/>
    <property type="match status" value="1"/>
</dbReference>
<dbReference type="InterPro" id="IPR037171">
    <property type="entry name" value="NagB/RpiA_transferase-like"/>
</dbReference>
<gene>
    <name evidence="4 6" type="primary">nagB</name>
    <name evidence="6" type="ORF">FN960_03070</name>
</gene>
<proteinExistence type="inferred from homology"/>
<accession>A0A554A4C5</accession>
<dbReference type="EC" id="3.5.99.6" evidence="4"/>
<evidence type="ECO:0000313" key="6">
    <source>
        <dbReference type="EMBL" id="TSB48550.1"/>
    </source>
</evidence>
<dbReference type="EMBL" id="VLXZ01000001">
    <property type="protein sequence ID" value="TSB48550.1"/>
    <property type="molecule type" value="Genomic_DNA"/>
</dbReference>
<evidence type="ECO:0000313" key="7">
    <source>
        <dbReference type="Proteomes" id="UP000318521"/>
    </source>
</evidence>
<sequence>MRIIEAENYQTVSEAAASIIIDKVKTTPQLTLGLATGGTPVGTYEWLVKDHQKYDTSYEHVSTYNLDEYVGIHPSDQQSYHHYMDKYLFNHINIKRSHIHIPDGTAMDVQAEASRYEGLIHSINGVDLQLLGIGGNGHIGFNEPGTSFTKETHIATLARSTREANARFFSSMEKVPKQAITMGIQTILKSKEILLLASGEQKAGALLGLIRGDISEDCPVSVLRNHDHVTVIADHAALSLIKQKNM</sequence>
<feature type="active site" description="For ring-opening step" evidence="4">
    <location>
        <position position="136"/>
    </location>
</feature>
<dbReference type="HAMAP" id="MF_01241">
    <property type="entry name" value="GlcN6P_deamin"/>
    <property type="match status" value="1"/>
</dbReference>
<dbReference type="Pfam" id="PF01182">
    <property type="entry name" value="Glucosamine_iso"/>
    <property type="match status" value="1"/>
</dbReference>
<comment type="caution">
    <text evidence="4">Lacks conserved residue(s) required for the propagation of feature annotation.</text>
</comment>
<name>A0A554A4C5_9BACI</name>
<evidence type="ECO:0000256" key="2">
    <source>
        <dbReference type="ARBA" id="ARBA00022801"/>
    </source>
</evidence>
<dbReference type="UniPathway" id="UPA00629">
    <property type="reaction ID" value="UER00684"/>
</dbReference>
<organism evidence="6 7">
    <name type="scientific">Alkalicoccobacillus porphyridii</name>
    <dbReference type="NCBI Taxonomy" id="2597270"/>
    <lineage>
        <taxon>Bacteria</taxon>
        <taxon>Bacillati</taxon>
        <taxon>Bacillota</taxon>
        <taxon>Bacilli</taxon>
        <taxon>Bacillales</taxon>
        <taxon>Bacillaceae</taxon>
        <taxon>Alkalicoccobacillus</taxon>
    </lineage>
</organism>
<evidence type="ECO:0000259" key="5">
    <source>
        <dbReference type="Pfam" id="PF01182"/>
    </source>
</evidence>
<feature type="active site" description="Proton acceptor; for ring-opening step" evidence="4">
    <location>
        <position position="138"/>
    </location>
</feature>
<dbReference type="GO" id="GO:0006046">
    <property type="term" value="P:N-acetylglucosamine catabolic process"/>
    <property type="evidence" value="ECO:0007669"/>
    <property type="project" value="UniProtKB-UniRule"/>
</dbReference>
<comment type="similarity">
    <text evidence="4">Belongs to the glucosamine/galactosamine-6-phosphate isomerase family. NagB subfamily.</text>
</comment>
<dbReference type="GO" id="GO:0005975">
    <property type="term" value="P:carbohydrate metabolic process"/>
    <property type="evidence" value="ECO:0007669"/>
    <property type="project" value="InterPro"/>
</dbReference>
<keyword evidence="7" id="KW-1185">Reference proteome</keyword>